<reference evidence="3" key="1">
    <citation type="submission" date="2013-09" db="EMBL/GenBank/DDBJ databases">
        <title>Corchorus olitorius genome sequencing.</title>
        <authorList>
            <person name="Alam M."/>
            <person name="Haque M.S."/>
            <person name="Islam M.S."/>
            <person name="Emdad E.M."/>
            <person name="Islam M.M."/>
            <person name="Ahmed B."/>
            <person name="Halim A."/>
            <person name="Hossen Q.M.M."/>
            <person name="Hossain M.Z."/>
            <person name="Ahmed R."/>
            <person name="Khan M.M."/>
            <person name="Islam R."/>
            <person name="Rashid M.M."/>
            <person name="Khan S.A."/>
            <person name="Rahman M.S."/>
            <person name="Alam M."/>
            <person name="Yahiya A.S."/>
            <person name="Khan M.S."/>
            <person name="Azam M.S."/>
            <person name="Haque T."/>
            <person name="Lashkar M.Z.H."/>
            <person name="Akhand A.I."/>
            <person name="Morshed G."/>
            <person name="Roy S."/>
            <person name="Uddin K.S."/>
            <person name="Rabeya T."/>
            <person name="Hossain A.S."/>
            <person name="Chowdhury A."/>
            <person name="Snigdha A.R."/>
            <person name="Mortoza M.S."/>
            <person name="Matin S.A."/>
            <person name="Hoque S.M.E."/>
            <person name="Islam M.K."/>
            <person name="Roy D.K."/>
            <person name="Haider R."/>
            <person name="Moosa M.M."/>
            <person name="Elias S.M."/>
            <person name="Hasan A.M."/>
            <person name="Jahan S."/>
            <person name="Shafiuddin M."/>
            <person name="Mahmood N."/>
            <person name="Shommy N.S."/>
        </authorList>
    </citation>
    <scope>NUCLEOTIDE SEQUENCE [LARGE SCALE GENOMIC DNA]</scope>
    <source>
        <strain evidence="3">cv. O-4</strain>
    </source>
</reference>
<evidence type="ECO:0000256" key="1">
    <source>
        <dbReference type="SAM" id="Coils"/>
    </source>
</evidence>
<gene>
    <name evidence="2" type="ORF">COLO4_35544</name>
</gene>
<dbReference type="EMBL" id="AWUE01022681">
    <property type="protein sequence ID" value="OMO56841.1"/>
    <property type="molecule type" value="Genomic_DNA"/>
</dbReference>
<evidence type="ECO:0000313" key="2">
    <source>
        <dbReference type="EMBL" id="OMO56841.1"/>
    </source>
</evidence>
<dbReference type="AlphaFoldDB" id="A0A1R3GFK6"/>
<name>A0A1R3GFK6_9ROSI</name>
<dbReference type="Proteomes" id="UP000187203">
    <property type="component" value="Unassembled WGS sequence"/>
</dbReference>
<comment type="caution">
    <text evidence="2">The sequence shown here is derived from an EMBL/GenBank/DDBJ whole genome shotgun (WGS) entry which is preliminary data.</text>
</comment>
<sequence length="85" mass="10254">MEMFRSFTQELTKAFIESANNLDNDQRSQACFHLMMFSEVEEEFKELKQENESLKNQNKNMKEQKKKLETKFVEKEKALQQLEVE</sequence>
<proteinExistence type="predicted"/>
<feature type="coiled-coil region" evidence="1">
    <location>
        <begin position="37"/>
        <end position="85"/>
    </location>
</feature>
<keyword evidence="3" id="KW-1185">Reference proteome</keyword>
<organism evidence="2 3">
    <name type="scientific">Corchorus olitorius</name>
    <dbReference type="NCBI Taxonomy" id="93759"/>
    <lineage>
        <taxon>Eukaryota</taxon>
        <taxon>Viridiplantae</taxon>
        <taxon>Streptophyta</taxon>
        <taxon>Embryophyta</taxon>
        <taxon>Tracheophyta</taxon>
        <taxon>Spermatophyta</taxon>
        <taxon>Magnoliopsida</taxon>
        <taxon>eudicotyledons</taxon>
        <taxon>Gunneridae</taxon>
        <taxon>Pentapetalae</taxon>
        <taxon>rosids</taxon>
        <taxon>malvids</taxon>
        <taxon>Malvales</taxon>
        <taxon>Malvaceae</taxon>
        <taxon>Grewioideae</taxon>
        <taxon>Apeibeae</taxon>
        <taxon>Corchorus</taxon>
    </lineage>
</organism>
<evidence type="ECO:0000313" key="3">
    <source>
        <dbReference type="Proteomes" id="UP000187203"/>
    </source>
</evidence>
<accession>A0A1R3GFK6</accession>
<keyword evidence="1" id="KW-0175">Coiled coil</keyword>
<protein>
    <submittedName>
        <fullName evidence="2">Uncharacterized protein</fullName>
    </submittedName>
</protein>